<evidence type="ECO:0000313" key="4">
    <source>
        <dbReference type="Proteomes" id="UP001154078"/>
    </source>
</evidence>
<comment type="similarity">
    <text evidence="1">Belongs to the 'GDSL' lipolytic enzyme family. Platelet-activating factor acetylhydrolase IB beta/gamma subunits subfamily.</text>
</comment>
<gene>
    <name evidence="3" type="ORF">MELIAE_LOCUS2636</name>
</gene>
<dbReference type="InterPro" id="IPR036514">
    <property type="entry name" value="SGNH_hydro_sf"/>
</dbReference>
<proteinExistence type="inferred from homology"/>
<reference evidence="3" key="1">
    <citation type="submission" date="2021-12" db="EMBL/GenBank/DDBJ databases">
        <authorList>
            <person name="King R."/>
        </authorList>
    </citation>
    <scope>NUCLEOTIDE SEQUENCE</scope>
</reference>
<dbReference type="PANTHER" id="PTHR11852">
    <property type="entry name" value="PLATELET-ACTIVATING FACTOR ACETYLHYDROLASE"/>
    <property type="match status" value="1"/>
</dbReference>
<keyword evidence="4" id="KW-1185">Reference proteome</keyword>
<sequence length="219" mass="25244">MTNPCLRAVPRDSEWIKKHEEYIKKIQNKDCDVVFIGDSIIKYLETSCMWFDFKNACNCVNLGIGGDRIENVLWRIQNGELSFEKQVKAVVLLVGTNNVDCTVEDIYEGILELIKEVKKNAENSIIVLPSLLPKGQYPNPYREKNILVNNLLREKFSEDVEQNEETHNVFFVDVGDSIIEKDGTISDIHLWDYLHLTDVGYLKTFIHILKKLKKLGIAK</sequence>
<dbReference type="SUPFAM" id="SSF52266">
    <property type="entry name" value="SGNH hydrolase"/>
    <property type="match status" value="1"/>
</dbReference>
<dbReference type="PANTHER" id="PTHR11852:SF0">
    <property type="entry name" value="PLATELET-ACTIVATING FACTOR ACETYLHYDROLASE IB SUBUNIT BETA HOMOLOG"/>
    <property type="match status" value="1"/>
</dbReference>
<evidence type="ECO:0000259" key="2">
    <source>
        <dbReference type="Pfam" id="PF13472"/>
    </source>
</evidence>
<feature type="domain" description="SGNH hydrolase-type esterase" evidence="2">
    <location>
        <begin position="35"/>
        <end position="201"/>
    </location>
</feature>
<evidence type="ECO:0000256" key="1">
    <source>
        <dbReference type="ARBA" id="ARBA00038184"/>
    </source>
</evidence>
<accession>A0A9P0FE75</accession>
<dbReference type="InterPro" id="IPR013830">
    <property type="entry name" value="SGNH_hydro"/>
</dbReference>
<dbReference type="Pfam" id="PF13472">
    <property type="entry name" value="Lipase_GDSL_2"/>
    <property type="match status" value="1"/>
</dbReference>
<evidence type="ECO:0000313" key="3">
    <source>
        <dbReference type="EMBL" id="CAH0549517.1"/>
    </source>
</evidence>
<dbReference type="EMBL" id="OV121142">
    <property type="protein sequence ID" value="CAH0549517.1"/>
    <property type="molecule type" value="Genomic_DNA"/>
</dbReference>
<name>A0A9P0FE75_BRAAE</name>
<dbReference type="Gene3D" id="3.40.50.1110">
    <property type="entry name" value="SGNH hydrolase"/>
    <property type="match status" value="1"/>
</dbReference>
<dbReference type="OrthoDB" id="505607at2759"/>
<organism evidence="3 4">
    <name type="scientific">Brassicogethes aeneus</name>
    <name type="common">Rape pollen beetle</name>
    <name type="synonym">Meligethes aeneus</name>
    <dbReference type="NCBI Taxonomy" id="1431903"/>
    <lineage>
        <taxon>Eukaryota</taxon>
        <taxon>Metazoa</taxon>
        <taxon>Ecdysozoa</taxon>
        <taxon>Arthropoda</taxon>
        <taxon>Hexapoda</taxon>
        <taxon>Insecta</taxon>
        <taxon>Pterygota</taxon>
        <taxon>Neoptera</taxon>
        <taxon>Endopterygota</taxon>
        <taxon>Coleoptera</taxon>
        <taxon>Polyphaga</taxon>
        <taxon>Cucujiformia</taxon>
        <taxon>Nitidulidae</taxon>
        <taxon>Meligethinae</taxon>
        <taxon>Brassicogethes</taxon>
    </lineage>
</organism>
<dbReference type="Proteomes" id="UP001154078">
    <property type="component" value="Chromosome 11"/>
</dbReference>
<dbReference type="AlphaFoldDB" id="A0A9P0FE75"/>
<protein>
    <recommendedName>
        <fullName evidence="2">SGNH hydrolase-type esterase domain-containing protein</fullName>
    </recommendedName>
</protein>